<feature type="binding site" evidence="12">
    <location>
        <position position="204"/>
    </location>
    <ligand>
        <name>Zn(2+)</name>
        <dbReference type="ChEBI" id="CHEBI:29105"/>
    </ligand>
</feature>
<keyword evidence="5 12" id="KW-0479">Metal-binding</keyword>
<evidence type="ECO:0000256" key="9">
    <source>
        <dbReference type="ARBA" id="ARBA00022917"/>
    </source>
</evidence>
<dbReference type="PRINTS" id="PR00983">
    <property type="entry name" value="TRNASYNTHCYS"/>
</dbReference>
<dbReference type="NCBIfam" id="TIGR00435">
    <property type="entry name" value="cysS"/>
    <property type="match status" value="1"/>
</dbReference>
<evidence type="ECO:0000256" key="5">
    <source>
        <dbReference type="ARBA" id="ARBA00022723"/>
    </source>
</evidence>
<dbReference type="InterPro" id="IPR024909">
    <property type="entry name" value="Cys-tRNA/MSH_ligase"/>
</dbReference>
<evidence type="ECO:0000313" key="15">
    <source>
        <dbReference type="EMBL" id="AFS80981.1"/>
    </source>
</evidence>
<dbReference type="GO" id="GO:0008270">
    <property type="term" value="F:zinc ion binding"/>
    <property type="evidence" value="ECO:0007669"/>
    <property type="project" value="UniProtKB-UniRule"/>
</dbReference>
<reference evidence="15 16" key="1">
    <citation type="journal article" date="2012" name="J. Bacteriol.">
        <title>Draft Genome Sequence of an Ammonia-Oxidizing Archaeon, "Candidatus Nitrosopumilus koreensis" AR1, from Marine Sediment.</title>
        <authorList>
            <person name="Park S.J."/>
            <person name="Kim J.G."/>
            <person name="Jung M.Y."/>
            <person name="Kim S.J."/>
            <person name="Cha I.T."/>
            <person name="Kwon K."/>
            <person name="Lee J.H."/>
            <person name="Rhee S.K."/>
        </authorList>
    </citation>
    <scope>NUCLEOTIDE SEQUENCE [LARGE SCALE GENOMIC DNA]</scope>
    <source>
        <strain evidence="15 16">AR1</strain>
    </source>
</reference>
<dbReference type="InterPro" id="IPR032678">
    <property type="entry name" value="tRNA-synt_1_cat_dom"/>
</dbReference>
<keyword evidence="9 12" id="KW-0648">Protein biosynthesis</keyword>
<evidence type="ECO:0000256" key="4">
    <source>
        <dbReference type="ARBA" id="ARBA00022598"/>
    </source>
</evidence>
<keyword evidence="7 12" id="KW-0862">Zinc</keyword>
<evidence type="ECO:0000259" key="14">
    <source>
        <dbReference type="SMART" id="SM00840"/>
    </source>
</evidence>
<dbReference type="GO" id="GO:0004817">
    <property type="term" value="F:cysteine-tRNA ligase activity"/>
    <property type="evidence" value="ECO:0007669"/>
    <property type="project" value="UniProtKB-UniRule"/>
</dbReference>
<dbReference type="Proteomes" id="UP000006101">
    <property type="component" value="Chromosome"/>
</dbReference>
<protein>
    <recommendedName>
        <fullName evidence="12">Cysteine--tRNA ligase</fullName>
        <ecNumber evidence="12">6.1.1.16</ecNumber>
    </recommendedName>
    <alternativeName>
        <fullName evidence="12">Cysteinyl-tRNA synthetase</fullName>
        <shortName evidence="12">CysRS</shortName>
    </alternativeName>
</protein>
<sequence length="486" mass="56480">MKIQDTLSNTEQELDISKKVKIYLCGITVYDESHIGHARTIIVFDVLRKYLEDKGIEIEFIQNFTDVDDKIINRAQVENTTAEAISTKYIENYFKDFDGLNVKHATNYPKATEHIDDIIKFIEKLIEKQIAYVSKNGVYFSVSKFPEYGKLSKKKIDELESGARIEVDEAKNNPLDFAVWKFSNTKPVWDSPWGKGRPGWHIECSAMSVKYLGENFDIHGGGRDLIFPHHENEIAQSESCTGSQFAKIWMHVGMVTIDGDKMSKSIGNIKSIKHVLENWGPNIIRLFCLSGHYSKPIDYSEELLKENLIKWRQAETCYYELIHANSKNSEKIDSTIKKLGLEFDKALEDDFNTHLALSAFFQLVKETNRLAAEEKLGKEDARKIKPEFQRMLKILGLNIPEITEETKQEIDNMIEDREKFRQEKQFQKADQIRDRLNEMDVELIDHKGKTIWMKKKTSNLKTKKRRIKDQPLLIYPQFDHSIRFGP</sequence>
<feature type="short sequence motif" description="'KMSKS' region" evidence="12">
    <location>
        <begin position="261"/>
        <end position="265"/>
    </location>
</feature>
<feature type="binding site" evidence="12">
    <location>
        <position position="264"/>
    </location>
    <ligand>
        <name>ATP</name>
        <dbReference type="ChEBI" id="CHEBI:30616"/>
    </ligand>
</feature>
<evidence type="ECO:0000256" key="1">
    <source>
        <dbReference type="ARBA" id="ARBA00004496"/>
    </source>
</evidence>
<dbReference type="AlphaFoldDB" id="K0B972"/>
<feature type="domain" description="Cysteinyl-tRNA synthetase class Ia DALR" evidence="14">
    <location>
        <begin position="342"/>
        <end position="410"/>
    </location>
</feature>
<feature type="binding site" evidence="12">
    <location>
        <position position="25"/>
    </location>
    <ligand>
        <name>Zn(2+)</name>
        <dbReference type="ChEBI" id="CHEBI:29105"/>
    </ligand>
</feature>
<feature type="short sequence motif" description="'HIGH' region" evidence="12">
    <location>
        <begin position="27"/>
        <end position="37"/>
    </location>
</feature>
<dbReference type="SMART" id="SM00840">
    <property type="entry name" value="DALR_2"/>
    <property type="match status" value="1"/>
</dbReference>
<dbReference type="CDD" id="cd00672">
    <property type="entry name" value="CysRS_core"/>
    <property type="match status" value="1"/>
</dbReference>
<evidence type="ECO:0000256" key="11">
    <source>
        <dbReference type="ARBA" id="ARBA00047398"/>
    </source>
</evidence>
<dbReference type="FunFam" id="1.20.120.1910:FF:000026">
    <property type="entry name" value="Cysteine--tRNA ligase"/>
    <property type="match status" value="1"/>
</dbReference>
<comment type="catalytic activity">
    <reaction evidence="11 12">
        <text>tRNA(Cys) + L-cysteine + ATP = L-cysteinyl-tRNA(Cys) + AMP + diphosphate</text>
        <dbReference type="Rhea" id="RHEA:17773"/>
        <dbReference type="Rhea" id="RHEA-COMP:9661"/>
        <dbReference type="Rhea" id="RHEA-COMP:9679"/>
        <dbReference type="ChEBI" id="CHEBI:30616"/>
        <dbReference type="ChEBI" id="CHEBI:33019"/>
        <dbReference type="ChEBI" id="CHEBI:35235"/>
        <dbReference type="ChEBI" id="CHEBI:78442"/>
        <dbReference type="ChEBI" id="CHEBI:78517"/>
        <dbReference type="ChEBI" id="CHEBI:456215"/>
        <dbReference type="EC" id="6.1.1.16"/>
    </reaction>
</comment>
<evidence type="ECO:0000256" key="7">
    <source>
        <dbReference type="ARBA" id="ARBA00022833"/>
    </source>
</evidence>
<dbReference type="InterPro" id="IPR015803">
    <property type="entry name" value="Cys-tRNA-ligase"/>
</dbReference>
<dbReference type="RefSeq" id="WP_014963366.1">
    <property type="nucleotide sequence ID" value="NC_018655.1"/>
</dbReference>
<feature type="coiled-coil region" evidence="13">
    <location>
        <begin position="403"/>
        <end position="430"/>
    </location>
</feature>
<dbReference type="GO" id="GO:0005524">
    <property type="term" value="F:ATP binding"/>
    <property type="evidence" value="ECO:0007669"/>
    <property type="project" value="UniProtKB-UniRule"/>
</dbReference>
<dbReference type="STRING" id="1229908.NKOR_05475"/>
<feature type="binding site" evidence="12">
    <location>
        <position position="233"/>
    </location>
    <ligand>
        <name>Zn(2+)</name>
        <dbReference type="ChEBI" id="CHEBI:29105"/>
    </ligand>
</feature>
<dbReference type="GO" id="GO:0006423">
    <property type="term" value="P:cysteinyl-tRNA aminoacylation"/>
    <property type="evidence" value="ECO:0007669"/>
    <property type="project" value="UniProtKB-UniRule"/>
</dbReference>
<evidence type="ECO:0000256" key="10">
    <source>
        <dbReference type="ARBA" id="ARBA00023146"/>
    </source>
</evidence>
<feature type="binding site" evidence="12">
    <location>
        <position position="229"/>
    </location>
    <ligand>
        <name>Zn(2+)</name>
        <dbReference type="ChEBI" id="CHEBI:29105"/>
    </ligand>
</feature>
<comment type="similarity">
    <text evidence="2 12">Belongs to the class-I aminoacyl-tRNA synthetase family.</text>
</comment>
<dbReference type="GO" id="GO:0005737">
    <property type="term" value="C:cytoplasm"/>
    <property type="evidence" value="ECO:0007669"/>
    <property type="project" value="UniProtKB-SubCell"/>
</dbReference>
<dbReference type="InterPro" id="IPR014729">
    <property type="entry name" value="Rossmann-like_a/b/a_fold"/>
</dbReference>
<dbReference type="GeneID" id="13725131"/>
<dbReference type="Pfam" id="PF01406">
    <property type="entry name" value="tRNA-synt_1e"/>
    <property type="match status" value="1"/>
</dbReference>
<evidence type="ECO:0000256" key="13">
    <source>
        <dbReference type="SAM" id="Coils"/>
    </source>
</evidence>
<keyword evidence="8 12" id="KW-0067">ATP-binding</keyword>
<keyword evidence="6 12" id="KW-0547">Nucleotide-binding</keyword>
<dbReference type="PANTHER" id="PTHR10890">
    <property type="entry name" value="CYSTEINYL-TRNA SYNTHETASE"/>
    <property type="match status" value="1"/>
</dbReference>
<dbReference type="HAMAP" id="MF_00041">
    <property type="entry name" value="Cys_tRNA_synth"/>
    <property type="match status" value="1"/>
</dbReference>
<dbReference type="SUPFAM" id="SSF47323">
    <property type="entry name" value="Anticodon-binding domain of a subclass of class I aminoacyl-tRNA synthetases"/>
    <property type="match status" value="1"/>
</dbReference>
<organism evidence="15 16">
    <name type="scientific">Candidatus Nitrosopumilus koreensis AR1</name>
    <dbReference type="NCBI Taxonomy" id="1229908"/>
    <lineage>
        <taxon>Archaea</taxon>
        <taxon>Nitrososphaerota</taxon>
        <taxon>Nitrososphaeria</taxon>
        <taxon>Nitrosopumilales</taxon>
        <taxon>Nitrosopumilaceae</taxon>
        <taxon>Nitrosopumilus</taxon>
    </lineage>
</organism>
<comment type="subcellular location">
    <subcellularLocation>
        <location evidence="1 12">Cytoplasm</location>
    </subcellularLocation>
</comment>
<evidence type="ECO:0000256" key="6">
    <source>
        <dbReference type="ARBA" id="ARBA00022741"/>
    </source>
</evidence>
<keyword evidence="4 12" id="KW-0436">Ligase</keyword>
<keyword evidence="3 12" id="KW-0963">Cytoplasm</keyword>
<dbReference type="EC" id="6.1.1.16" evidence="12"/>
<name>K0B972_9ARCH</name>
<keyword evidence="16" id="KW-1185">Reference proteome</keyword>
<evidence type="ECO:0000313" key="16">
    <source>
        <dbReference type="Proteomes" id="UP000006101"/>
    </source>
</evidence>
<proteinExistence type="inferred from homology"/>
<evidence type="ECO:0000256" key="2">
    <source>
        <dbReference type="ARBA" id="ARBA00005594"/>
    </source>
</evidence>
<keyword evidence="13" id="KW-0175">Coiled coil</keyword>
<dbReference type="InterPro" id="IPR009080">
    <property type="entry name" value="tRNAsynth_Ia_anticodon-bd"/>
</dbReference>
<dbReference type="Gene3D" id="1.20.120.1910">
    <property type="entry name" value="Cysteine-tRNA ligase, C-terminal anti-codon recognition domain"/>
    <property type="match status" value="1"/>
</dbReference>
<dbReference type="HOGENOM" id="CLU_013528_0_1_2"/>
<dbReference type="EMBL" id="CP003842">
    <property type="protein sequence ID" value="AFS80981.1"/>
    <property type="molecule type" value="Genomic_DNA"/>
</dbReference>
<comment type="cofactor">
    <cofactor evidence="12">
        <name>Zn(2+)</name>
        <dbReference type="ChEBI" id="CHEBI:29105"/>
    </cofactor>
    <text evidence="12">Binds 1 zinc ion per subunit.</text>
</comment>
<gene>
    <name evidence="12" type="primary">cysS</name>
    <name evidence="15" type="ORF">NKOR_05475</name>
</gene>
<dbReference type="SUPFAM" id="SSF52374">
    <property type="entry name" value="Nucleotidylyl transferase"/>
    <property type="match status" value="1"/>
</dbReference>
<dbReference type="Gene3D" id="3.40.50.620">
    <property type="entry name" value="HUPs"/>
    <property type="match status" value="1"/>
</dbReference>
<dbReference type="KEGG" id="nkr:NKOR_05475"/>
<accession>K0B972</accession>
<dbReference type="FunFam" id="3.40.50.620:FF:000130">
    <property type="entry name" value="Cysteine--tRNA ligase"/>
    <property type="match status" value="1"/>
</dbReference>
<keyword evidence="10 12" id="KW-0030">Aminoacyl-tRNA synthetase</keyword>
<dbReference type="PANTHER" id="PTHR10890:SF3">
    <property type="entry name" value="CYSTEINE--TRNA LIGASE, CYTOPLASMIC"/>
    <property type="match status" value="1"/>
</dbReference>
<evidence type="ECO:0000256" key="8">
    <source>
        <dbReference type="ARBA" id="ARBA00022840"/>
    </source>
</evidence>
<evidence type="ECO:0000256" key="3">
    <source>
        <dbReference type="ARBA" id="ARBA00022490"/>
    </source>
</evidence>
<dbReference type="PATRIC" id="fig|1229908.8.peg.1194"/>
<dbReference type="Pfam" id="PF09190">
    <property type="entry name" value="DALR_2"/>
    <property type="match status" value="1"/>
</dbReference>
<dbReference type="InterPro" id="IPR015273">
    <property type="entry name" value="Cys-tRNA-synt_Ia_DALR"/>
</dbReference>
<evidence type="ECO:0000256" key="12">
    <source>
        <dbReference type="HAMAP-Rule" id="MF_00041"/>
    </source>
</evidence>